<dbReference type="EMBL" id="MT142415">
    <property type="protein sequence ID" value="QJA80292.1"/>
    <property type="molecule type" value="Genomic_DNA"/>
</dbReference>
<evidence type="ECO:0000313" key="1">
    <source>
        <dbReference type="EMBL" id="QJA50530.1"/>
    </source>
</evidence>
<sequence>MIKMLKKAKVGGLVYDIVYPYIFTENTMLVGLNELFATRIKISEYYNNMRRPKARIYETLVHELLHAIDNVYCNGVLSEAQITSLSSGWYSVIAENDLMLDKAGKMPKSVKVCGFQYKVEYPYTFTEEETWIASSSLHEQLLIRISNSDIDGIVHGHTYVKQNLVHQLTAAISSVKQVDTKDRDGDDIWNTIFMPMSCGIYQVIVDNKLDRLIRS</sequence>
<accession>A0A6H1ZTK1</accession>
<reference evidence="1" key="1">
    <citation type="submission" date="2020-03" db="EMBL/GenBank/DDBJ databases">
        <title>The deep terrestrial virosphere.</title>
        <authorList>
            <person name="Holmfeldt K."/>
            <person name="Nilsson E."/>
            <person name="Simone D."/>
            <person name="Lopez-Fernandez M."/>
            <person name="Wu X."/>
            <person name="de Brujin I."/>
            <person name="Lundin D."/>
            <person name="Andersson A."/>
            <person name="Bertilsson S."/>
            <person name="Dopson M."/>
        </authorList>
    </citation>
    <scope>NUCLEOTIDE SEQUENCE</scope>
    <source>
        <strain evidence="2">MM415A00749</strain>
        <strain evidence="1">TM448A01809</strain>
        <strain evidence="3">TM448B00837</strain>
    </source>
</reference>
<dbReference type="EMBL" id="MT144201">
    <property type="protein sequence ID" value="QJA50530.1"/>
    <property type="molecule type" value="Genomic_DNA"/>
</dbReference>
<organism evidence="1">
    <name type="scientific">viral metagenome</name>
    <dbReference type="NCBI Taxonomy" id="1070528"/>
    <lineage>
        <taxon>unclassified sequences</taxon>
        <taxon>metagenomes</taxon>
        <taxon>organismal metagenomes</taxon>
    </lineage>
</organism>
<dbReference type="AlphaFoldDB" id="A0A6H1ZTK1"/>
<evidence type="ECO:0000313" key="2">
    <source>
        <dbReference type="EMBL" id="QJA80292.1"/>
    </source>
</evidence>
<dbReference type="EMBL" id="MT144663">
    <property type="protein sequence ID" value="QJH96819.1"/>
    <property type="molecule type" value="Genomic_DNA"/>
</dbReference>
<proteinExistence type="predicted"/>
<gene>
    <name evidence="2" type="ORF">MM415A00749_0020</name>
    <name evidence="1" type="ORF">TM448A01809_0003</name>
    <name evidence="3" type="ORF">TM448B00837_0021</name>
</gene>
<name>A0A6H1ZTK1_9ZZZZ</name>
<evidence type="ECO:0000313" key="3">
    <source>
        <dbReference type="EMBL" id="QJH96819.1"/>
    </source>
</evidence>
<protein>
    <submittedName>
        <fullName evidence="1">Uncharacterized protein</fullName>
    </submittedName>
</protein>